<feature type="region of interest" description="Disordered" evidence="1">
    <location>
        <begin position="84"/>
        <end position="121"/>
    </location>
</feature>
<evidence type="ECO:0008006" key="4">
    <source>
        <dbReference type="Google" id="ProtNLM"/>
    </source>
</evidence>
<dbReference type="InParanoid" id="M1DFF9"/>
<evidence type="ECO:0000313" key="3">
    <source>
        <dbReference type="Proteomes" id="UP000011115"/>
    </source>
</evidence>
<name>M1DFF9_SOLTU</name>
<feature type="compositionally biased region" description="Basic and acidic residues" evidence="1">
    <location>
        <begin position="112"/>
        <end position="121"/>
    </location>
</feature>
<evidence type="ECO:0000313" key="2">
    <source>
        <dbReference type="EnsemblPlants" id="PGSC0003DMT400088202"/>
    </source>
</evidence>
<organism evidence="2 3">
    <name type="scientific">Solanum tuberosum</name>
    <name type="common">Potato</name>
    <dbReference type="NCBI Taxonomy" id="4113"/>
    <lineage>
        <taxon>Eukaryota</taxon>
        <taxon>Viridiplantae</taxon>
        <taxon>Streptophyta</taxon>
        <taxon>Embryophyta</taxon>
        <taxon>Tracheophyta</taxon>
        <taxon>Spermatophyta</taxon>
        <taxon>Magnoliopsida</taxon>
        <taxon>eudicotyledons</taxon>
        <taxon>Gunneridae</taxon>
        <taxon>Pentapetalae</taxon>
        <taxon>asterids</taxon>
        <taxon>lamiids</taxon>
        <taxon>Solanales</taxon>
        <taxon>Solanaceae</taxon>
        <taxon>Solanoideae</taxon>
        <taxon>Solaneae</taxon>
        <taxon>Solanum</taxon>
    </lineage>
</organism>
<keyword evidence="3" id="KW-1185">Reference proteome</keyword>
<dbReference type="PaxDb" id="4113-PGSC0003DMT400088202"/>
<accession>M1DFF9</accession>
<sequence>MATLLHHMKPWMQMSIVESEVRMVTMVDQKVQAVHKRLDAFESSSIRTELDSLRADIDTIIGASTYEPESAPTTLAGDTMLDALFSEDTTQPESTRDRGKRPRSNHISDTTEEARAKNRER</sequence>
<dbReference type="Proteomes" id="UP000011115">
    <property type="component" value="Unassembled WGS sequence"/>
</dbReference>
<protein>
    <recommendedName>
        <fullName evidence="4">Integrase core domain containing protein</fullName>
    </recommendedName>
</protein>
<dbReference type="HOGENOM" id="CLU_028647_7_1_1"/>
<reference evidence="3" key="1">
    <citation type="journal article" date="2011" name="Nature">
        <title>Genome sequence and analysis of the tuber crop potato.</title>
        <authorList>
            <consortium name="The Potato Genome Sequencing Consortium"/>
        </authorList>
    </citation>
    <scope>NUCLEOTIDE SEQUENCE [LARGE SCALE GENOMIC DNA]</scope>
    <source>
        <strain evidence="3">cv. DM1-3 516 R44</strain>
    </source>
</reference>
<proteinExistence type="predicted"/>
<evidence type="ECO:0000256" key="1">
    <source>
        <dbReference type="SAM" id="MobiDB-lite"/>
    </source>
</evidence>
<dbReference type="AlphaFoldDB" id="M1DFF9"/>
<reference evidence="2" key="2">
    <citation type="submission" date="2015-06" db="UniProtKB">
        <authorList>
            <consortium name="EnsemblPlants"/>
        </authorList>
    </citation>
    <scope>IDENTIFICATION</scope>
    <source>
        <strain evidence="2">DM1-3 516 R44</strain>
    </source>
</reference>
<dbReference type="Gramene" id="PGSC0003DMT400088202">
    <property type="protein sequence ID" value="PGSC0003DMT400088202"/>
    <property type="gene ID" value="PGSC0003DMG400037773"/>
</dbReference>
<dbReference type="EnsemblPlants" id="PGSC0003DMT400088202">
    <property type="protein sequence ID" value="PGSC0003DMT400088202"/>
    <property type="gene ID" value="PGSC0003DMG400037773"/>
</dbReference>